<keyword evidence="2" id="KW-1185">Reference proteome</keyword>
<dbReference type="EMBL" id="CP036274">
    <property type="protein sequence ID" value="QDU30196.1"/>
    <property type="molecule type" value="Genomic_DNA"/>
</dbReference>
<protein>
    <submittedName>
        <fullName evidence="1">Uncharacterized protein</fullName>
    </submittedName>
</protein>
<reference evidence="1 2" key="1">
    <citation type="submission" date="2019-02" db="EMBL/GenBank/DDBJ databases">
        <title>Deep-cultivation of Planctomycetes and their phenomic and genomic characterization uncovers novel biology.</title>
        <authorList>
            <person name="Wiegand S."/>
            <person name="Jogler M."/>
            <person name="Boedeker C."/>
            <person name="Pinto D."/>
            <person name="Vollmers J."/>
            <person name="Rivas-Marin E."/>
            <person name="Kohn T."/>
            <person name="Peeters S.H."/>
            <person name="Heuer A."/>
            <person name="Rast P."/>
            <person name="Oberbeckmann S."/>
            <person name="Bunk B."/>
            <person name="Jeske O."/>
            <person name="Meyerdierks A."/>
            <person name="Storesund J.E."/>
            <person name="Kallscheuer N."/>
            <person name="Luecker S."/>
            <person name="Lage O.M."/>
            <person name="Pohl T."/>
            <person name="Merkel B.J."/>
            <person name="Hornburger P."/>
            <person name="Mueller R.-W."/>
            <person name="Bruemmer F."/>
            <person name="Labrenz M."/>
            <person name="Spormann A.M."/>
            <person name="Op den Camp H."/>
            <person name="Overmann J."/>
            <person name="Amann R."/>
            <person name="Jetten M.S.M."/>
            <person name="Mascher T."/>
            <person name="Medema M.H."/>
            <person name="Devos D.P."/>
            <person name="Kaster A.-K."/>
            <person name="Ovreas L."/>
            <person name="Rohde M."/>
            <person name="Galperin M.Y."/>
            <person name="Jogler C."/>
        </authorList>
    </citation>
    <scope>NUCLEOTIDE SEQUENCE [LARGE SCALE GENOMIC DNA]</scope>
    <source>
        <strain evidence="1 2">ETA_A8</strain>
    </source>
</reference>
<organism evidence="1 2">
    <name type="scientific">Anatilimnocola aggregata</name>
    <dbReference type="NCBI Taxonomy" id="2528021"/>
    <lineage>
        <taxon>Bacteria</taxon>
        <taxon>Pseudomonadati</taxon>
        <taxon>Planctomycetota</taxon>
        <taxon>Planctomycetia</taxon>
        <taxon>Pirellulales</taxon>
        <taxon>Pirellulaceae</taxon>
        <taxon>Anatilimnocola</taxon>
    </lineage>
</organism>
<gene>
    <name evidence="1" type="ORF">ETAA8_53150</name>
</gene>
<dbReference type="AlphaFoldDB" id="A0A517YIZ4"/>
<proteinExistence type="predicted"/>
<dbReference type="Proteomes" id="UP000315017">
    <property type="component" value="Chromosome"/>
</dbReference>
<evidence type="ECO:0000313" key="1">
    <source>
        <dbReference type="EMBL" id="QDU30196.1"/>
    </source>
</evidence>
<dbReference type="KEGG" id="aagg:ETAA8_53150"/>
<evidence type="ECO:0000313" key="2">
    <source>
        <dbReference type="Proteomes" id="UP000315017"/>
    </source>
</evidence>
<sequence length="67" mass="7478">MKIAFSANLGLFHAGRSQPCAVVRFLKRQRLATRFSSLLGHTLAAQRQLVLTLLAFPFLSLHSRILS</sequence>
<name>A0A517YIZ4_9BACT</name>
<accession>A0A517YIZ4</accession>